<keyword evidence="6 9" id="KW-0371">Homeobox</keyword>
<gene>
    <name evidence="14" type="ORF">Nepgr_001390</name>
</gene>
<dbReference type="PROSITE" id="PS50848">
    <property type="entry name" value="START"/>
    <property type="match status" value="1"/>
</dbReference>
<name>A0AAD3P4R2_NEPGR</name>
<dbReference type="GO" id="GO:0003677">
    <property type="term" value="F:DNA binding"/>
    <property type="evidence" value="ECO:0007669"/>
    <property type="project" value="UniProtKB-UniRule"/>
</dbReference>
<dbReference type="AlphaFoldDB" id="A0AAD3P4R2"/>
<evidence type="ECO:0000256" key="5">
    <source>
        <dbReference type="ARBA" id="ARBA00023125"/>
    </source>
</evidence>
<dbReference type="SMART" id="SM00389">
    <property type="entry name" value="HOX"/>
    <property type="match status" value="1"/>
</dbReference>
<dbReference type="InterPro" id="IPR023393">
    <property type="entry name" value="START-like_dom_sf"/>
</dbReference>
<accession>A0AAD3P4R2</accession>
<dbReference type="InterPro" id="IPR057993">
    <property type="entry name" value="HD-Zip_IV_C"/>
</dbReference>
<dbReference type="EMBL" id="BSYO01000001">
    <property type="protein sequence ID" value="GMG99550.1"/>
    <property type="molecule type" value="Genomic_DNA"/>
</dbReference>
<dbReference type="GO" id="GO:0005634">
    <property type="term" value="C:nucleus"/>
    <property type="evidence" value="ECO:0007669"/>
    <property type="project" value="UniProtKB-SubCell"/>
</dbReference>
<dbReference type="GO" id="GO:0000981">
    <property type="term" value="F:DNA-binding transcription factor activity, RNA polymerase II-specific"/>
    <property type="evidence" value="ECO:0007669"/>
    <property type="project" value="InterPro"/>
</dbReference>
<proteinExistence type="inferred from homology"/>
<dbReference type="Gene3D" id="3.30.530.20">
    <property type="match status" value="1"/>
</dbReference>
<dbReference type="Gene3D" id="1.10.10.60">
    <property type="entry name" value="Homeodomain-like"/>
    <property type="match status" value="1"/>
</dbReference>
<dbReference type="SUPFAM" id="SSF53807">
    <property type="entry name" value="Helical backbone' metal receptor"/>
    <property type="match status" value="1"/>
</dbReference>
<evidence type="ECO:0000313" key="14">
    <source>
        <dbReference type="EMBL" id="GMG99550.1"/>
    </source>
</evidence>
<evidence type="ECO:0000256" key="6">
    <source>
        <dbReference type="ARBA" id="ARBA00023155"/>
    </source>
</evidence>
<comment type="caution">
    <text evidence="14">The sequence shown here is derived from an EMBL/GenBank/DDBJ whole genome shotgun (WGS) entry which is preliminary data.</text>
</comment>
<dbReference type="InterPro" id="IPR001356">
    <property type="entry name" value="HD"/>
</dbReference>
<keyword evidence="5 9" id="KW-0238">DNA-binding</keyword>
<keyword evidence="11" id="KW-0732">Signal</keyword>
<evidence type="ECO:0000256" key="9">
    <source>
        <dbReference type="PROSITE-ProRule" id="PRU00108"/>
    </source>
</evidence>
<comment type="subcellular location">
    <subcellularLocation>
        <location evidence="1 9 10">Nucleus</location>
    </subcellularLocation>
</comment>
<dbReference type="CDD" id="cd08875">
    <property type="entry name" value="START_ArGLABRA2_like"/>
    <property type="match status" value="1"/>
</dbReference>
<dbReference type="PROSITE" id="PS00027">
    <property type="entry name" value="HOMEOBOX_1"/>
    <property type="match status" value="1"/>
</dbReference>
<keyword evidence="7" id="KW-0804">Transcription</keyword>
<evidence type="ECO:0000256" key="7">
    <source>
        <dbReference type="ARBA" id="ARBA00023163"/>
    </source>
</evidence>
<dbReference type="InterPro" id="IPR042160">
    <property type="entry name" value="HD-Zip_IV"/>
</dbReference>
<evidence type="ECO:0000259" key="12">
    <source>
        <dbReference type="PROSITE" id="PS50071"/>
    </source>
</evidence>
<evidence type="ECO:0000313" key="15">
    <source>
        <dbReference type="Proteomes" id="UP001279734"/>
    </source>
</evidence>
<evidence type="ECO:0000256" key="4">
    <source>
        <dbReference type="ARBA" id="ARBA00023054"/>
    </source>
</evidence>
<dbReference type="PANTHER" id="PTHR45654:SF9">
    <property type="entry name" value="HOMEOBOX-LEUCINE ZIPPER PROTEIN HDG10-RELATED"/>
    <property type="match status" value="1"/>
</dbReference>
<reference evidence="14" key="1">
    <citation type="submission" date="2023-05" db="EMBL/GenBank/DDBJ databases">
        <title>Nepenthes gracilis genome sequencing.</title>
        <authorList>
            <person name="Fukushima K."/>
        </authorList>
    </citation>
    <scope>NUCLEOTIDE SEQUENCE</scope>
    <source>
        <strain evidence="14">SING2019-196</strain>
    </source>
</reference>
<dbReference type="SUPFAM" id="SSF46689">
    <property type="entry name" value="Homeodomain-like"/>
    <property type="match status" value="1"/>
</dbReference>
<keyword evidence="8 9" id="KW-0539">Nucleus</keyword>
<dbReference type="Pfam" id="PF01852">
    <property type="entry name" value="START"/>
    <property type="match status" value="1"/>
</dbReference>
<evidence type="ECO:0000256" key="11">
    <source>
        <dbReference type="SAM" id="SignalP"/>
    </source>
</evidence>
<evidence type="ECO:0000256" key="1">
    <source>
        <dbReference type="ARBA" id="ARBA00004123"/>
    </source>
</evidence>
<feature type="domain" description="START" evidence="13">
    <location>
        <begin position="637"/>
        <end position="872"/>
    </location>
</feature>
<dbReference type="GO" id="GO:0008289">
    <property type="term" value="F:lipid binding"/>
    <property type="evidence" value="ECO:0007669"/>
    <property type="project" value="InterPro"/>
</dbReference>
<evidence type="ECO:0000259" key="13">
    <source>
        <dbReference type="PROSITE" id="PS50848"/>
    </source>
</evidence>
<dbReference type="InterPro" id="IPR002913">
    <property type="entry name" value="START_lipid-bd_dom"/>
</dbReference>
<dbReference type="InterPro" id="IPR009057">
    <property type="entry name" value="Homeodomain-like_sf"/>
</dbReference>
<keyword evidence="15" id="KW-1185">Reference proteome</keyword>
<feature type="DNA-binding region" description="Homeobox" evidence="9">
    <location>
        <begin position="475"/>
        <end position="515"/>
    </location>
</feature>
<dbReference type="InterPro" id="IPR017970">
    <property type="entry name" value="Homeobox_CS"/>
</dbReference>
<dbReference type="Pfam" id="PF00046">
    <property type="entry name" value="Homeodomain"/>
    <property type="match status" value="1"/>
</dbReference>
<feature type="signal peptide" evidence="11">
    <location>
        <begin position="1"/>
        <end position="24"/>
    </location>
</feature>
<dbReference type="Proteomes" id="UP001279734">
    <property type="component" value="Unassembled WGS sequence"/>
</dbReference>
<dbReference type="PROSITE" id="PS50071">
    <property type="entry name" value="HOMEOBOX_2"/>
    <property type="match status" value="1"/>
</dbReference>
<sequence>MSATNCVQMLMGAVWLLLISSVNGATPTVSAGNISKAVDAAFFRIYYGQTFKVIKNGVDGKSYLLIQNNSRMAARTKYCTSRIKSILIPVSNYSIDTDTFPGIPVSFFELLGLLGTCKGITSNAVASQCLVKLYEGGEITMVNKSEPQQWSKFSAFFTSDIDQTRACNVANFLPSIEDSPLQRAEWIKYVGVFANLEVRANQVYDAVKENYMCLARVVASKISSFKPIVAWMDFDNGVWSFTKEAYKLKFVEDAGGENVDDSINKVTYNISIPEDLDELHAILCTVDAVIDGTYAPDPSIYTLNTLLQNINIEDQSCFAFLTNQSVWRYDKKIQNSTSLDWFDGAVSQPQLVLADLIEAFFPAGNYTTTYFRNLAKGEEITSNSTSEICDADGSTALNPTLIPLCDGDRHNNTFQSSDGDAAIWVAIAEELVPYHRQMLRSLKKLGYTRVSQVNGECERSCDGAAHFALRRWRFFKECPHPDESQRRQLARELGLEPRQIKFWFQNKRTQTKTQIERADNTTLRAENERIKCENIAIKEALKAVICPSCGGTPFAEDERLCSIQTLQQENTRLKQEHKKVSNLLAKYMGRPIPQPLVDLSHGSLAGQRTRSPYLDLDLPVNVDADNPEFCYQIRKFSETEKSLMAEIAASALDELIKLLRMDEPLWLKSEIDGRCFLHHQGYEQIFPGAIYFKYPHTRMESSKNLGLVAMNGKQLVDILLDSDKWADIFPTFISDASTVQVLEAGLLGSRSGSLQLINEKMHILSPLIPPREFSVLRYCQQIEIGIWVIVEISYDCFNDNPSIYVSRSWKHPSGCMIEDLSNGLSKVTWVEHVEIDDDRIHQLYRDFVTRSLAFGAERWIVTLQRMCERNAYFIMASAPGHEFGGVTTASEGRKSMIMLACRMIKSFGSMLSMPDTVDSHQLPDNGVRVAVRRSTDPGRPTGFVISACSCLWLPAAPCTVFNYLMDHKMRPQWDVLSNGNPVQEITHIPTGIFPGNRISVLRPFNPSENMLIFQESLIDPLGSMIVYAR</sequence>
<evidence type="ECO:0000256" key="2">
    <source>
        <dbReference type="ARBA" id="ARBA00006789"/>
    </source>
</evidence>
<feature type="chain" id="PRO_5041996788" evidence="11">
    <location>
        <begin position="25"/>
        <end position="1029"/>
    </location>
</feature>
<dbReference type="CDD" id="cd00086">
    <property type="entry name" value="homeodomain"/>
    <property type="match status" value="1"/>
</dbReference>
<dbReference type="SUPFAM" id="SSF55961">
    <property type="entry name" value="Bet v1-like"/>
    <property type="match status" value="2"/>
</dbReference>
<dbReference type="SMART" id="SM00234">
    <property type="entry name" value="START"/>
    <property type="match status" value="1"/>
</dbReference>
<keyword evidence="3" id="KW-0805">Transcription regulation</keyword>
<dbReference type="PANTHER" id="PTHR45654">
    <property type="entry name" value="HOMEOBOX-LEUCINE ZIPPER PROTEIN MERISTEM L1"/>
    <property type="match status" value="1"/>
</dbReference>
<organism evidence="14 15">
    <name type="scientific">Nepenthes gracilis</name>
    <name type="common">Slender pitcher plant</name>
    <dbReference type="NCBI Taxonomy" id="150966"/>
    <lineage>
        <taxon>Eukaryota</taxon>
        <taxon>Viridiplantae</taxon>
        <taxon>Streptophyta</taxon>
        <taxon>Embryophyta</taxon>
        <taxon>Tracheophyta</taxon>
        <taxon>Spermatophyta</taxon>
        <taxon>Magnoliopsida</taxon>
        <taxon>eudicotyledons</taxon>
        <taxon>Gunneridae</taxon>
        <taxon>Pentapetalae</taxon>
        <taxon>Caryophyllales</taxon>
        <taxon>Nepenthaceae</taxon>
        <taxon>Nepenthes</taxon>
    </lineage>
</organism>
<dbReference type="Pfam" id="PF25797">
    <property type="entry name" value="PDF2_C"/>
    <property type="match status" value="1"/>
</dbReference>
<evidence type="ECO:0000256" key="10">
    <source>
        <dbReference type="RuleBase" id="RU000682"/>
    </source>
</evidence>
<evidence type="ECO:0000256" key="3">
    <source>
        <dbReference type="ARBA" id="ARBA00023015"/>
    </source>
</evidence>
<comment type="similarity">
    <text evidence="2">Belongs to the HD-ZIP homeobox family. Class IV subfamily.</text>
</comment>
<feature type="domain" description="Homeobox" evidence="12">
    <location>
        <begin position="473"/>
        <end position="514"/>
    </location>
</feature>
<evidence type="ECO:0000256" key="8">
    <source>
        <dbReference type="ARBA" id="ARBA00023242"/>
    </source>
</evidence>
<protein>
    <submittedName>
        <fullName evidence="14">Uncharacterized protein</fullName>
    </submittedName>
</protein>
<keyword evidence="4" id="KW-0175">Coiled coil</keyword>